<dbReference type="Proteomes" id="UP000009273">
    <property type="component" value="Segment"/>
</dbReference>
<proteinExistence type="predicted"/>
<name>G3MBM2_9CAUD</name>
<dbReference type="EMBL" id="JN638751">
    <property type="protein sequence ID" value="AEO93416.1"/>
    <property type="molecule type" value="Genomic_DNA"/>
</dbReference>
<dbReference type="SUPFAM" id="SSF52540">
    <property type="entry name" value="P-loop containing nucleoside triphosphate hydrolases"/>
    <property type="match status" value="1"/>
</dbReference>
<evidence type="ECO:0000256" key="1">
    <source>
        <dbReference type="SAM" id="MobiDB-lite"/>
    </source>
</evidence>
<dbReference type="InterPro" id="IPR058441">
    <property type="entry name" value="DUF8128"/>
</dbReference>
<sequence>MFSKKIEYPKDSIVIKLENDIESTHDDRSSEVESFWSSIHGLQDKKERPTFSFEILSDKKGAAFYLAIPKRFQSIIGKKLNAVYPYIEIKEVADPVKEFSPKIDEHVYSCELKLTNHESFNLKTSGLSKTFLNNLLNTMNHFNEDDSSLVQILIKPLPESWNHKAQRNSTRARAKSFHSSNPIVKGLMLIVDLLVSSVMLVLDSTVTNGQLKKSFKEVSATTTKTEKDDKFSKPCFNVSVRIASKSKDAIVAEQTAKSISTVFQNLDSENKLRPKKITFKSIEERFEEPKTFKNSALNVQEMSQFIHLPGKGVSADNVGKGNVKMPYDKNVPSKGIVFGYSPQKDNKPVAFPMKVISLEKYDELYDEYEKLIDNLCKPRLVLGQMGTGKSEWVVNYTLSLINAGLSVIIVDPKNDTQERLIQSISEDKIDKIDYLNLGDLIFPPGMNLLRRRNPGDPTEISLIVQSLISFFKKEFGRSWGFAMQQLIMMTGNAILLDEVATLYEFQLMLTNKEYRAKMIDKIEAKIAENSGGKAMLKELLQFWKQFHSWPEKNQMDRISSTMNKIGVFMSNRIVRAIVSQEESYDFRKAGDNGRITIVNIPDGELQDENRELLASFINKAIWLDFRSRASMPIRKRYPTMWLIEEAHMVMDTEFIPVLTQSRGYRLGVTVLTQGLTNFDNKGMSELKDLILTNCKNKVVFRVGPQDARALAEEFSPLTSYDLMNCPDYHFYSKILLEDGKVSDVFFANSPPVAPELRDYQKYKEASRSGKYTIDEIEDRLDSRHNLEDTSSIMNLGLSMEEEKTIVKEEKPKKRRAKPGLEFLDN</sequence>
<gene>
    <name evidence="3" type="primary">156</name>
    <name evidence="3" type="ORF">G_156</name>
</gene>
<feature type="region of interest" description="Disordered" evidence="1">
    <location>
        <begin position="803"/>
        <end position="825"/>
    </location>
</feature>
<evidence type="ECO:0000313" key="4">
    <source>
        <dbReference type="Proteomes" id="UP000009273"/>
    </source>
</evidence>
<dbReference type="RefSeq" id="YP_009015459.1">
    <property type="nucleotide sequence ID" value="NC_023719.1"/>
</dbReference>
<dbReference type="Pfam" id="PF26449">
    <property type="entry name" value="DUF8128"/>
    <property type="match status" value="1"/>
</dbReference>
<evidence type="ECO:0000259" key="2">
    <source>
        <dbReference type="Pfam" id="PF26449"/>
    </source>
</evidence>
<accession>G3MBM2</accession>
<dbReference type="OrthoDB" id="1773at10239"/>
<dbReference type="GeneID" id="18563372"/>
<dbReference type="KEGG" id="vg:18563372"/>
<organism evidence="3 4">
    <name type="scientific">Bacillus phage G</name>
    <dbReference type="NCBI Taxonomy" id="2884420"/>
    <lineage>
        <taxon>Viruses</taxon>
        <taxon>Duplodnaviria</taxon>
        <taxon>Heunggongvirae</taxon>
        <taxon>Uroviricota</taxon>
        <taxon>Caudoviricetes</taxon>
        <taxon>Donellivirus</taxon>
        <taxon>Donellivirus gee</taxon>
    </lineage>
</organism>
<keyword evidence="4" id="KW-1185">Reference proteome</keyword>
<feature type="domain" description="DUF8128" evidence="2">
    <location>
        <begin position="29"/>
        <end position="268"/>
    </location>
</feature>
<reference evidence="3 4" key="1">
    <citation type="submission" date="2011-09" db="EMBL/GenBank/DDBJ databases">
        <authorList>
            <person name="Pope W.H."/>
            <person name="Pedulla M.L."/>
            <person name="Ford M.E."/>
            <person name="Peebles C.L."/>
            <person name="Hatfull G.H."/>
            <person name="Hendrix R.W."/>
        </authorList>
    </citation>
    <scope>NUCLEOTIDE SEQUENCE [LARGE SCALE GENOMIC DNA]</scope>
    <source>
        <strain evidence="3">G</strain>
    </source>
</reference>
<dbReference type="InterPro" id="IPR027417">
    <property type="entry name" value="P-loop_NTPase"/>
</dbReference>
<dbReference type="Gene3D" id="3.40.50.300">
    <property type="entry name" value="P-loop containing nucleotide triphosphate hydrolases"/>
    <property type="match status" value="2"/>
</dbReference>
<evidence type="ECO:0000313" key="3">
    <source>
        <dbReference type="EMBL" id="AEO93416.1"/>
    </source>
</evidence>
<dbReference type="CDD" id="cd01127">
    <property type="entry name" value="TrwB_TraG_TraD_VirD4"/>
    <property type="match status" value="1"/>
</dbReference>
<protein>
    <submittedName>
        <fullName evidence="3">Gp156</fullName>
    </submittedName>
</protein>